<dbReference type="PANTHER" id="PTHR36509">
    <property type="entry name" value="BLL3101 PROTEIN"/>
    <property type="match status" value="1"/>
</dbReference>
<organism evidence="3">
    <name type="scientific">freshwater metagenome</name>
    <dbReference type="NCBI Taxonomy" id="449393"/>
    <lineage>
        <taxon>unclassified sequences</taxon>
        <taxon>metagenomes</taxon>
        <taxon>ecological metagenomes</taxon>
    </lineage>
</organism>
<dbReference type="Pfam" id="PF06863">
    <property type="entry name" value="DUF1254"/>
    <property type="match status" value="1"/>
</dbReference>
<dbReference type="InterPro" id="IPR037050">
    <property type="entry name" value="DUF1254_sf"/>
</dbReference>
<dbReference type="EMBL" id="JNSL01000139">
    <property type="protein sequence ID" value="KGA14699.1"/>
    <property type="molecule type" value="Genomic_DNA"/>
</dbReference>
<evidence type="ECO:0000313" key="3">
    <source>
        <dbReference type="EMBL" id="KGA14699.1"/>
    </source>
</evidence>
<feature type="domain" description="DUF1214" evidence="1">
    <location>
        <begin position="309"/>
        <end position="415"/>
    </location>
</feature>
<dbReference type="Pfam" id="PF06742">
    <property type="entry name" value="DUF1214"/>
    <property type="match status" value="1"/>
</dbReference>
<dbReference type="InterPro" id="IPR010621">
    <property type="entry name" value="DUF1214"/>
</dbReference>
<gene>
    <name evidence="3" type="ORF">GM51_16645</name>
</gene>
<name>A0A094PY62_9ZZZZ</name>
<reference evidence="3" key="1">
    <citation type="submission" date="2014-06" db="EMBL/GenBank/DDBJ databases">
        <title>Key roles for freshwater Actinobacteria revealed by deep metagenomic sequencing.</title>
        <authorList>
            <person name="Ghai R."/>
            <person name="Mizuno C.M."/>
            <person name="Picazo A."/>
            <person name="Camacho A."/>
            <person name="Rodriguez-Valera F."/>
        </authorList>
    </citation>
    <scope>NUCLEOTIDE SEQUENCE</scope>
</reference>
<accession>A0A094PY62</accession>
<dbReference type="SUPFAM" id="SSF160935">
    <property type="entry name" value="VPA0735-like"/>
    <property type="match status" value="1"/>
</dbReference>
<dbReference type="InterPro" id="IPR037049">
    <property type="entry name" value="DUF1214_C_sf"/>
</dbReference>
<evidence type="ECO:0008006" key="4">
    <source>
        <dbReference type="Google" id="ProtNLM"/>
    </source>
</evidence>
<comment type="caution">
    <text evidence="3">The sequence shown here is derived from an EMBL/GenBank/DDBJ whole genome shotgun (WGS) entry which is preliminary data.</text>
</comment>
<dbReference type="Gene3D" id="2.60.120.600">
    <property type="entry name" value="Domain of unknown function DUF1214, C-terminal domain"/>
    <property type="match status" value="1"/>
</dbReference>
<dbReference type="Gene3D" id="2.60.40.1610">
    <property type="entry name" value="Domain of unknown function DUF1254"/>
    <property type="match status" value="1"/>
</dbReference>
<dbReference type="PANTHER" id="PTHR36509:SF2">
    <property type="entry name" value="BLL3101 PROTEIN"/>
    <property type="match status" value="1"/>
</dbReference>
<feature type="domain" description="DUF1254" evidence="2">
    <location>
        <begin position="42"/>
        <end position="168"/>
    </location>
</feature>
<sequence length="432" mass="47960">MSEIKIDEVAVEAYTYLYPLVIMEVTRRQILSLNAAKYGHDNLFIHNRSMANEKWRSVARTNIDTLFSSAWIDLMDGPAYMTLPPAGDRYHMFQMLDMWTDTYAVIGSRTIGNNGVRAKIVGPGWYNESNGDADVLIMCPTSTTWVIGRTYAQAGDDIEGARAFLDGAVFTASTEQFSARNPMGDEVDVKTPPVAQVDALTPEQFFELASALLRREGPHTTDGSVQLRMRSIGFEFRSQFDFSRQSKEVQAALTAAPALARALMRDSRAGQDFPSWTTSSGNIGYYGNNYVRRALIARFGLAANPPEDAVYVSSTGDTNGEPLQGSDTYVLHFASGELPPAESFWSITAYDREGMLMANDLRRFGIRSRDNIEFNEDGSLDVFLGPQCPAISPESNWIPTLAGVIDLSIRLYTPMEKFRQGNWAPPVIQKIS</sequence>
<evidence type="ECO:0000259" key="2">
    <source>
        <dbReference type="Pfam" id="PF06863"/>
    </source>
</evidence>
<proteinExistence type="predicted"/>
<dbReference type="InterPro" id="IPR010679">
    <property type="entry name" value="DUF1254"/>
</dbReference>
<dbReference type="AlphaFoldDB" id="A0A094PY62"/>
<protein>
    <recommendedName>
        <fullName evidence="4">DUF1254 domain-containing protein</fullName>
    </recommendedName>
</protein>
<evidence type="ECO:0000259" key="1">
    <source>
        <dbReference type="Pfam" id="PF06742"/>
    </source>
</evidence>